<feature type="region of interest" description="Disordered" evidence="2">
    <location>
        <begin position="76"/>
        <end position="95"/>
    </location>
</feature>
<feature type="compositionally biased region" description="Basic and acidic residues" evidence="2">
    <location>
        <begin position="486"/>
        <end position="499"/>
    </location>
</feature>
<comment type="caution">
    <text evidence="3">The sequence shown here is derived from an EMBL/GenBank/DDBJ whole genome shotgun (WGS) entry which is preliminary data.</text>
</comment>
<keyword evidence="4" id="KW-1185">Reference proteome</keyword>
<dbReference type="OrthoDB" id="446275at2759"/>
<dbReference type="CDD" id="cd09272">
    <property type="entry name" value="RNase_HI_RT_Ty1"/>
    <property type="match status" value="1"/>
</dbReference>
<feature type="compositionally biased region" description="Polar residues" evidence="2">
    <location>
        <begin position="1045"/>
        <end position="1062"/>
    </location>
</feature>
<evidence type="ECO:0000313" key="3">
    <source>
        <dbReference type="EMBL" id="CAE7436452.1"/>
    </source>
</evidence>
<dbReference type="PANTHER" id="PTHR11439:SF486">
    <property type="entry name" value="RLK (RECEPTOR-LIKE KINASE) PROTEIN, PUTATIVE-RELATED"/>
    <property type="match status" value="1"/>
</dbReference>
<keyword evidence="1" id="KW-0175">Coiled coil</keyword>
<proteinExistence type="predicted"/>
<dbReference type="Proteomes" id="UP000604046">
    <property type="component" value="Unassembled WGS sequence"/>
</dbReference>
<sequence>MASAEEVAALRAQLLELNEGLKRANAAYQAQQERLSRTEQALAAAQLTAQSAGATAQAAGVTAQAAGAAAQAAASPKESKQLIHPSNVPKPHQYNGKKEEWEKFRHVFTAWSSTVHADYPALLDKYGASKEPVDDASFSPEEDQLSKAMYTFLIQYCPEPTMGVVGQGLHNANGFEVWRRLVQLSEPAYRTKAWVWRRHLANPNFPSDPALWSSALHQWESELREFERAFKTPMSEEEKISIIAHVAPKELQQSIFMHSDALDTYGKIRGYIEQYLINKNLWKRPHGSQFGLTKVTNKVADNPVDDGGPRDMEIGTGGSSTVGSVAPYSPDNVIFSVCEDRIAAVRTHDDLHYVLIDSGACESVAKVGDFKEPVDKSGARPLYSVQGTPLNVYGKQYPHVAVGNLQGVMEMTVTDAAESLLSVHSLVQRGHQVHFTPEGCHLTTKDGERIPLELHGKRWYLRLKKVGASSGEHRPGDRVAPVAPVDRGRDDDEGVDSWRRESKDGDEYLIRVHNSRRVCLFSPDRVKDLPVPLARIMPGRLTKIVYALDGATEDHQGVWTEKRLATKSMKKAWTGESWFKLKPEPEPLVNADKTDDKDAYVEWDIYQPSDVEKETADDLSFLRELERPVERHVLDDGDVEPSPEAVAVPYQPTDAEKQLHRLHHANFEPWCETCVKGQGRGKPHYRAKEDSKNHIVYSDYMFFTKDGTQVAKDTKEKGLITVLTAIDKDSQYPFASVVPAKGAGAFAVDAMTKWLDQLGWDQVMVQIDQENALGSLYEKVKLKMQNKMKIRRSPKHSSQSLADGEMVNGLIAGKIRTWMAEIATGYGEGLRCDGMLFPWVVRHAAWTLARYHLNKSKTTPHKVICGHDYVGELVPLGETVMAKFSASQQKAAPRWTKGIYAGKTLMSDEHLVLTSAGVETVRTVRRLPAGSQFQLETLKQARGVPWNTLEGVDRIKPAQEKSRPAASALPTAEPEELYDFHGESGPKAAVPVIMLPAPRVETQEGPVVKKARTDAATAAPGDTGKPGENGGPERFNIATPGESMATGSEAQSMEVSRANSDASMRAPGEASQRMISAIANDGEWDMKGTRSVTKEDIMNYRRWVKQHRDCFSKVMVANIMDYLDTLSPNEMDLQEARREEIRKLNDVFGAFTPRDRRELPRDITIFGHRWVDKVSEGRVKSRLTCQDFKKKQTSEERHSSEGANNFCPTPHAVSRKVLEVYSLKTGLPRVKVDLTSAFLIAKDSGDDKGQPVMMRPPAEWLEEYDEWLLKQSKEVQAELGNVPKESIVWQVDGNVYGRQPAAASYRDRLEEILLRQLPKDKYSFSRGKLDACVYKCKLTGIVLIHHIDDFDVCGPEEMTDDLLLVQLPRNGCKVKVGEYEYPGLGSQTSTEYLGRTKINTEDAVITKPNRKHIEYILKSLGLEEAKSSSVPGRKLELKKDGLLNEQDKALFASCVGSAIYLSQDRADIKYSVKELARRIREPRVCDMQNLKILGRYLQGTKDMGHVSVADARNDESVDLHCYCDSDWAGNEEDRKSTSGEILFLGGTAVECNSHTQPGTPATSSGEAEIRALNHCALSAVFVRNLAQEDFGMTVNVPRIWCDSSAALQAAKKMGVGKMRHIEIAHLVIQDLVKNKKVIIGKIEGTENPADILTKYLKTGDEMKRGTERVGLVDLTERGLDNHVSKMSMKSVGAVANNKPWKPQHSSSLSIRQYHSALLKSKRKNT</sequence>
<feature type="compositionally biased region" description="Low complexity" evidence="2">
    <location>
        <begin position="1014"/>
        <end position="1023"/>
    </location>
</feature>
<name>A0A812RF78_9DINO</name>
<accession>A0A812RF78</accession>
<organism evidence="3 4">
    <name type="scientific">Symbiodinium natans</name>
    <dbReference type="NCBI Taxonomy" id="878477"/>
    <lineage>
        <taxon>Eukaryota</taxon>
        <taxon>Sar</taxon>
        <taxon>Alveolata</taxon>
        <taxon>Dinophyceae</taxon>
        <taxon>Suessiales</taxon>
        <taxon>Symbiodiniaceae</taxon>
        <taxon>Symbiodinium</taxon>
    </lineage>
</organism>
<feature type="region of interest" description="Disordered" evidence="2">
    <location>
        <begin position="469"/>
        <end position="499"/>
    </location>
</feature>
<feature type="region of interest" description="Disordered" evidence="2">
    <location>
        <begin position="1003"/>
        <end position="1065"/>
    </location>
</feature>
<protein>
    <submittedName>
        <fullName evidence="3">RE1 protein</fullName>
    </submittedName>
</protein>
<feature type="coiled-coil region" evidence="1">
    <location>
        <begin position="7"/>
        <end position="48"/>
    </location>
</feature>
<evidence type="ECO:0000256" key="2">
    <source>
        <dbReference type="SAM" id="MobiDB-lite"/>
    </source>
</evidence>
<evidence type="ECO:0000256" key="1">
    <source>
        <dbReference type="SAM" id="Coils"/>
    </source>
</evidence>
<dbReference type="PANTHER" id="PTHR11439">
    <property type="entry name" value="GAG-POL-RELATED RETROTRANSPOSON"/>
    <property type="match status" value="1"/>
</dbReference>
<evidence type="ECO:0000313" key="4">
    <source>
        <dbReference type="Proteomes" id="UP000604046"/>
    </source>
</evidence>
<dbReference type="EMBL" id="CAJNDS010002331">
    <property type="protein sequence ID" value="CAE7436452.1"/>
    <property type="molecule type" value="Genomic_DNA"/>
</dbReference>
<reference evidence="3" key="1">
    <citation type="submission" date="2021-02" db="EMBL/GenBank/DDBJ databases">
        <authorList>
            <person name="Dougan E. K."/>
            <person name="Rhodes N."/>
            <person name="Thang M."/>
            <person name="Chan C."/>
        </authorList>
    </citation>
    <scope>NUCLEOTIDE SEQUENCE</scope>
</reference>
<gene>
    <name evidence="3" type="primary">RE1</name>
    <name evidence="3" type="ORF">SNAT2548_LOCUS23715</name>
</gene>